<dbReference type="EMBL" id="JAIQCV010000012">
    <property type="protein sequence ID" value="KAH1037898.1"/>
    <property type="molecule type" value="Genomic_DNA"/>
</dbReference>
<dbReference type="GO" id="GO:0004672">
    <property type="term" value="F:protein kinase activity"/>
    <property type="evidence" value="ECO:0007669"/>
    <property type="project" value="InterPro"/>
</dbReference>
<accession>A0A9D3UCM5</accession>
<dbReference type="PANTHER" id="PTHR47723:SF24">
    <property type="entry name" value="RNASE H TYPE-1 DOMAIN-CONTAINING PROTEIN"/>
    <property type="match status" value="1"/>
</dbReference>
<gene>
    <name evidence="2" type="ORF">J1N35_039641</name>
</gene>
<organism evidence="2 3">
    <name type="scientific">Gossypium stocksii</name>
    <dbReference type="NCBI Taxonomy" id="47602"/>
    <lineage>
        <taxon>Eukaryota</taxon>
        <taxon>Viridiplantae</taxon>
        <taxon>Streptophyta</taxon>
        <taxon>Embryophyta</taxon>
        <taxon>Tracheophyta</taxon>
        <taxon>Spermatophyta</taxon>
        <taxon>Magnoliopsida</taxon>
        <taxon>eudicotyledons</taxon>
        <taxon>Gunneridae</taxon>
        <taxon>Pentapetalae</taxon>
        <taxon>rosids</taxon>
        <taxon>malvids</taxon>
        <taxon>Malvales</taxon>
        <taxon>Malvaceae</taxon>
        <taxon>Malvoideae</taxon>
        <taxon>Gossypium</taxon>
    </lineage>
</organism>
<dbReference type="Proteomes" id="UP000828251">
    <property type="component" value="Unassembled WGS sequence"/>
</dbReference>
<dbReference type="PANTHER" id="PTHR47723">
    <property type="entry name" value="OS05G0353850 PROTEIN"/>
    <property type="match status" value="1"/>
</dbReference>
<comment type="caution">
    <text evidence="2">The sequence shown here is derived from an EMBL/GenBank/DDBJ whole genome shotgun (WGS) entry which is preliminary data.</text>
</comment>
<dbReference type="Gene3D" id="3.30.420.10">
    <property type="entry name" value="Ribonuclease H-like superfamily/Ribonuclease H"/>
    <property type="match status" value="1"/>
</dbReference>
<evidence type="ECO:0000313" key="3">
    <source>
        <dbReference type="Proteomes" id="UP000828251"/>
    </source>
</evidence>
<sequence>MRIGKERIVKVETRTILEGLQIVWEAGYRHWDLKCDNVMVVKSILVGEIVVNRMTKLRMVDQLLKRNWSVQVRHIPKDHKKVIDHIAKLACYNLNSL</sequence>
<dbReference type="InterPro" id="IPR036397">
    <property type="entry name" value="RNaseH_sf"/>
</dbReference>
<dbReference type="InterPro" id="IPR002156">
    <property type="entry name" value="RNaseH_domain"/>
</dbReference>
<dbReference type="GO" id="GO:0004523">
    <property type="term" value="F:RNA-DNA hybrid ribonuclease activity"/>
    <property type="evidence" value="ECO:0007669"/>
    <property type="project" value="InterPro"/>
</dbReference>
<dbReference type="GO" id="GO:0003676">
    <property type="term" value="F:nucleic acid binding"/>
    <property type="evidence" value="ECO:0007669"/>
    <property type="project" value="InterPro"/>
</dbReference>
<dbReference type="InterPro" id="IPR008271">
    <property type="entry name" value="Ser/Thr_kinase_AS"/>
</dbReference>
<dbReference type="Pfam" id="PF13456">
    <property type="entry name" value="RVT_3"/>
    <property type="match status" value="1"/>
</dbReference>
<dbReference type="AlphaFoldDB" id="A0A9D3UCM5"/>
<proteinExistence type="predicted"/>
<reference evidence="2 3" key="1">
    <citation type="journal article" date="2021" name="Plant Biotechnol. J.">
        <title>Multi-omics assisted identification of the key and species-specific regulatory components of drought-tolerant mechanisms in Gossypium stocksii.</title>
        <authorList>
            <person name="Yu D."/>
            <person name="Ke L."/>
            <person name="Zhang D."/>
            <person name="Wu Y."/>
            <person name="Sun Y."/>
            <person name="Mei J."/>
            <person name="Sun J."/>
            <person name="Sun Y."/>
        </authorList>
    </citation>
    <scope>NUCLEOTIDE SEQUENCE [LARGE SCALE GENOMIC DNA]</scope>
    <source>
        <strain evidence="3">cv. E1</strain>
        <tissue evidence="2">Leaf</tissue>
    </source>
</reference>
<evidence type="ECO:0000259" key="1">
    <source>
        <dbReference type="Pfam" id="PF13456"/>
    </source>
</evidence>
<dbReference type="PROSITE" id="PS00108">
    <property type="entry name" value="PROTEIN_KINASE_ST"/>
    <property type="match status" value="1"/>
</dbReference>
<evidence type="ECO:0000313" key="2">
    <source>
        <dbReference type="EMBL" id="KAH1037898.1"/>
    </source>
</evidence>
<dbReference type="OrthoDB" id="994545at2759"/>
<keyword evidence="3" id="KW-1185">Reference proteome</keyword>
<protein>
    <recommendedName>
        <fullName evidence="1">RNase H type-1 domain-containing protein</fullName>
    </recommendedName>
</protein>
<name>A0A9D3UCM5_9ROSI</name>
<dbReference type="InterPro" id="IPR053151">
    <property type="entry name" value="RNase_H-like"/>
</dbReference>
<feature type="domain" description="RNase H type-1" evidence="1">
    <location>
        <begin position="8"/>
        <end position="90"/>
    </location>
</feature>